<dbReference type="EMBL" id="NSJV01000154">
    <property type="protein sequence ID" value="PAU49400.1"/>
    <property type="molecule type" value="Genomic_DNA"/>
</dbReference>
<dbReference type="InterPro" id="IPR047789">
    <property type="entry name" value="CU044_5270-like"/>
</dbReference>
<keyword evidence="2" id="KW-0472">Membrane</keyword>
<evidence type="ECO:0000313" key="4">
    <source>
        <dbReference type="Proteomes" id="UP000218944"/>
    </source>
</evidence>
<evidence type="ECO:0000313" key="3">
    <source>
        <dbReference type="EMBL" id="PAU49400.1"/>
    </source>
</evidence>
<protein>
    <recommendedName>
        <fullName evidence="5">CU044_5270 family protein</fullName>
    </recommendedName>
</protein>
<feature type="compositionally biased region" description="Basic and acidic residues" evidence="1">
    <location>
        <begin position="80"/>
        <end position="96"/>
    </location>
</feature>
<feature type="transmembrane region" description="Helical" evidence="2">
    <location>
        <begin position="58"/>
        <end position="77"/>
    </location>
</feature>
<organism evidence="3 4">
    <name type="scientific">Streptomyces albireticuli</name>
    <dbReference type="NCBI Taxonomy" id="1940"/>
    <lineage>
        <taxon>Bacteria</taxon>
        <taxon>Bacillati</taxon>
        <taxon>Actinomycetota</taxon>
        <taxon>Actinomycetes</taxon>
        <taxon>Kitasatosporales</taxon>
        <taxon>Streptomycetaceae</taxon>
        <taxon>Streptomyces</taxon>
    </lineage>
</organism>
<dbReference type="Proteomes" id="UP000218944">
    <property type="component" value="Unassembled WGS sequence"/>
</dbReference>
<sequence>MKRMSRRTVEPLGHAEFDLLLPRPVDGLMPNARQEAIEDYLMDEITRTAPERPRVRRAAWVALPVAAAVIAGAVIAAPAEPERDSRAGAPEARERPGPGLTGLVDRISLAAARQPALEPRQDQYLYIESVTSGFTVDRSDGTERGVVTPPHKRQVWISPDGSKSFVLEPEHAFMDKRGEDLDTPTGDDRNSYNAVKKLPADPDALLERLYGGGKPGNLPDDWSAFAEVGRILDEQLTTPRTSAALYRAAARIPGVEVVEKATDARGRTGIALAFTALYDRQEWIFDKDSYAYLGRRSVLVKERWGLKPGTVHFQSAVVGRAVVDAKRQLPDGRML</sequence>
<proteinExistence type="predicted"/>
<accession>A0A2A2DDI5</accession>
<gene>
    <name evidence="3" type="ORF">CK936_08070</name>
</gene>
<feature type="region of interest" description="Disordered" evidence="1">
    <location>
        <begin position="79"/>
        <end position="101"/>
    </location>
</feature>
<reference evidence="3 4" key="1">
    <citation type="submission" date="2017-08" db="EMBL/GenBank/DDBJ databases">
        <title>Genome sequence of Streptomyces albireticuli NRRL B-1670.</title>
        <authorList>
            <person name="Graham D.E."/>
            <person name="Mahan K.M."/>
            <person name="Klingeman D.M."/>
            <person name="Hettich R.L."/>
            <person name="Parry R.J."/>
            <person name="Spain J.C."/>
        </authorList>
    </citation>
    <scope>NUCLEOTIDE SEQUENCE [LARGE SCALE GENOMIC DNA]</scope>
    <source>
        <strain evidence="3 4">NRRL B-1670</strain>
    </source>
</reference>
<keyword evidence="4" id="KW-1185">Reference proteome</keyword>
<evidence type="ECO:0000256" key="1">
    <source>
        <dbReference type="SAM" id="MobiDB-lite"/>
    </source>
</evidence>
<keyword evidence="2" id="KW-0812">Transmembrane</keyword>
<keyword evidence="2" id="KW-1133">Transmembrane helix</keyword>
<name>A0A2A2DDI5_9ACTN</name>
<evidence type="ECO:0000256" key="2">
    <source>
        <dbReference type="SAM" id="Phobius"/>
    </source>
</evidence>
<dbReference type="AlphaFoldDB" id="A0A2A2DDI5"/>
<comment type="caution">
    <text evidence="3">The sequence shown here is derived from an EMBL/GenBank/DDBJ whole genome shotgun (WGS) entry which is preliminary data.</text>
</comment>
<dbReference type="RefSeq" id="WP_095579789.1">
    <property type="nucleotide sequence ID" value="NZ_JAJQQQ010000011.1"/>
</dbReference>
<evidence type="ECO:0008006" key="5">
    <source>
        <dbReference type="Google" id="ProtNLM"/>
    </source>
</evidence>
<dbReference type="NCBIfam" id="NF038083">
    <property type="entry name" value="CU044_5270_fam"/>
    <property type="match status" value="1"/>
</dbReference>